<protein>
    <submittedName>
        <fullName evidence="1">Uncharacterized protein</fullName>
    </submittedName>
</protein>
<keyword evidence="2" id="KW-1185">Reference proteome</keyword>
<accession>M1WEL7</accession>
<comment type="caution">
    <text evidence="1">The sequence shown here is derived from an EMBL/GenBank/DDBJ whole genome shotgun (WGS) entry which is preliminary data.</text>
</comment>
<name>M1WEL7_CLAP2</name>
<dbReference type="AlphaFoldDB" id="M1WEL7"/>
<sequence length="211" mass="22840">MDQEELDCLLTAVRALCQGFEHSRRDESGVADGGAGVHARRAIINAELAFSCEDPRHRFLLKDLAARAQKNVSCAPLVVVTHEEGEWLRRALTDAVDLLLGASSWVFEQKAVMRFFTKSVTTKGLNGDSGHGGRVGRLALADIFQALGLTMRRDGSKELTADMSGFLGATAVISLLASMRIVNRNTRSISVIRGSFRGLATPIRKTSNGLT</sequence>
<dbReference type="Proteomes" id="UP000016801">
    <property type="component" value="Unassembled WGS sequence"/>
</dbReference>
<organism evidence="1 2">
    <name type="scientific">Claviceps purpurea (strain 20.1)</name>
    <name type="common">Ergot fungus</name>
    <name type="synonym">Sphacelia segetum</name>
    <dbReference type="NCBI Taxonomy" id="1111077"/>
    <lineage>
        <taxon>Eukaryota</taxon>
        <taxon>Fungi</taxon>
        <taxon>Dikarya</taxon>
        <taxon>Ascomycota</taxon>
        <taxon>Pezizomycotina</taxon>
        <taxon>Sordariomycetes</taxon>
        <taxon>Hypocreomycetidae</taxon>
        <taxon>Hypocreales</taxon>
        <taxon>Clavicipitaceae</taxon>
        <taxon>Claviceps</taxon>
    </lineage>
</organism>
<proteinExistence type="predicted"/>
<gene>
    <name evidence="1" type="ORF">CPUR_06743</name>
</gene>
<reference evidence="1 2" key="1">
    <citation type="journal article" date="2013" name="PLoS Genet.">
        <title>Plant-symbiotic fungi as chemical engineers: Multi-genome analysis of the Clavicipitaceae reveals dynamics of alkaloid loci.</title>
        <authorList>
            <person name="Schardl C.L."/>
            <person name="Young C.A."/>
            <person name="Hesse U."/>
            <person name="Amyotte S.G."/>
            <person name="Andreeva K."/>
            <person name="Calie P.J."/>
            <person name="Fleetwood D.J."/>
            <person name="Haws D.C."/>
            <person name="Moore N."/>
            <person name="Oeser B."/>
            <person name="Panaccione D.G."/>
            <person name="Schweri K.K."/>
            <person name="Voisey C.R."/>
            <person name="Farman M.L."/>
            <person name="Jaromczyk J.W."/>
            <person name="Roe B.A."/>
            <person name="O'Sullivan D.M."/>
            <person name="Scott B."/>
            <person name="Tudzynski P."/>
            <person name="An Z."/>
            <person name="Arnaoudova E.G."/>
            <person name="Bullock C.T."/>
            <person name="Charlton N.D."/>
            <person name="Chen L."/>
            <person name="Cox M."/>
            <person name="Dinkins R.D."/>
            <person name="Florea S."/>
            <person name="Glenn A.E."/>
            <person name="Gordon A."/>
            <person name="Gueldener U."/>
            <person name="Harris D.R."/>
            <person name="Hollin W."/>
            <person name="Jaromczyk J."/>
            <person name="Johnson R.D."/>
            <person name="Khan A.K."/>
            <person name="Leistner E."/>
            <person name="Leuchtmann A."/>
            <person name="Li C."/>
            <person name="Liu J."/>
            <person name="Liu J."/>
            <person name="Liu M."/>
            <person name="Mace W."/>
            <person name="Machado C."/>
            <person name="Nagabhyru P."/>
            <person name="Pan J."/>
            <person name="Schmid J."/>
            <person name="Sugawara K."/>
            <person name="Steiner U."/>
            <person name="Takach J.E."/>
            <person name="Tanaka E."/>
            <person name="Webb J.S."/>
            <person name="Wilson E.V."/>
            <person name="Wiseman J.L."/>
            <person name="Yoshida R."/>
            <person name="Zeng Z."/>
        </authorList>
    </citation>
    <scope>NUCLEOTIDE SEQUENCE [LARGE SCALE GENOMIC DNA]</scope>
    <source>
        <strain evidence="1 2">20.1</strain>
    </source>
</reference>
<dbReference type="EMBL" id="CAGA01000047">
    <property type="protein sequence ID" value="CCE32878.1"/>
    <property type="molecule type" value="Genomic_DNA"/>
</dbReference>
<evidence type="ECO:0000313" key="2">
    <source>
        <dbReference type="Proteomes" id="UP000016801"/>
    </source>
</evidence>
<evidence type="ECO:0000313" key="1">
    <source>
        <dbReference type="EMBL" id="CCE32878.1"/>
    </source>
</evidence>
<dbReference type="VEuPathDB" id="FungiDB:CPUR_06743"/>
<dbReference type="HOGENOM" id="CLU_1304746_0_0_1"/>